<sequence>MVHLRQHRRRPCAARRDGLAAGRRRTAGDDFVSRLDTLVADAAQARAAGEPLPSPCVQICRIDARTGWCEGCWRRLEEIGGWMTMDEDARWAVWQRIAQRRATAPPTRP</sequence>
<reference evidence="2 3" key="1">
    <citation type="submission" date="2020-07" db="EMBL/GenBank/DDBJ databases">
        <authorList>
            <person name="Maaloum M."/>
        </authorList>
    </citation>
    <scope>NUCLEOTIDE SEQUENCE [LARGE SCALE GENOMIC DNA]</scope>
    <source>
        <strain evidence="2 3">GCS-AN-3</strain>
    </source>
</reference>
<dbReference type="InterPro" id="IPR010710">
    <property type="entry name" value="DUF1289"/>
</dbReference>
<feature type="compositionally biased region" description="Basic residues" evidence="1">
    <location>
        <begin position="1"/>
        <end position="13"/>
    </location>
</feature>
<proteinExistence type="predicted"/>
<organism evidence="2 3">
    <name type="scientific">Ottowia beijingensis</name>
    <dbReference type="NCBI Taxonomy" id="1207057"/>
    <lineage>
        <taxon>Bacteria</taxon>
        <taxon>Pseudomonadati</taxon>
        <taxon>Pseudomonadota</taxon>
        <taxon>Betaproteobacteria</taxon>
        <taxon>Burkholderiales</taxon>
        <taxon>Comamonadaceae</taxon>
        <taxon>Ottowia</taxon>
    </lineage>
</organism>
<dbReference type="PANTHER" id="PTHR35175">
    <property type="entry name" value="DUF1289 DOMAIN-CONTAINING PROTEIN"/>
    <property type="match status" value="1"/>
</dbReference>
<evidence type="ECO:0000313" key="3">
    <source>
        <dbReference type="Proteomes" id="UP000589716"/>
    </source>
</evidence>
<evidence type="ECO:0000313" key="2">
    <source>
        <dbReference type="EMBL" id="NZA02347.1"/>
    </source>
</evidence>
<protein>
    <submittedName>
        <fullName evidence="2">DUF1289 domain-containing protein</fullName>
    </submittedName>
</protein>
<dbReference type="Pfam" id="PF06945">
    <property type="entry name" value="DUF1289"/>
    <property type="match status" value="1"/>
</dbReference>
<accession>A0A853IX08</accession>
<name>A0A853IX08_9BURK</name>
<dbReference type="AlphaFoldDB" id="A0A853IX08"/>
<feature type="region of interest" description="Disordered" evidence="1">
    <location>
        <begin position="1"/>
        <end position="21"/>
    </location>
</feature>
<dbReference type="PANTHER" id="PTHR35175:SF2">
    <property type="entry name" value="DUF1289 DOMAIN-CONTAINING PROTEIN"/>
    <property type="match status" value="1"/>
</dbReference>
<comment type="caution">
    <text evidence="2">The sequence shown here is derived from an EMBL/GenBank/DDBJ whole genome shotgun (WGS) entry which is preliminary data.</text>
</comment>
<evidence type="ECO:0000256" key="1">
    <source>
        <dbReference type="SAM" id="MobiDB-lite"/>
    </source>
</evidence>
<gene>
    <name evidence="2" type="ORF">H0I39_12315</name>
</gene>
<keyword evidence="3" id="KW-1185">Reference proteome</keyword>
<dbReference type="Proteomes" id="UP000589716">
    <property type="component" value="Unassembled WGS sequence"/>
</dbReference>
<dbReference type="EMBL" id="JACCKX010000001">
    <property type="protein sequence ID" value="NZA02347.1"/>
    <property type="molecule type" value="Genomic_DNA"/>
</dbReference>